<organism evidence="1 2">
    <name type="scientific">Nephila pilipes</name>
    <name type="common">Giant wood spider</name>
    <name type="synonym">Nephila maculata</name>
    <dbReference type="NCBI Taxonomy" id="299642"/>
    <lineage>
        <taxon>Eukaryota</taxon>
        <taxon>Metazoa</taxon>
        <taxon>Ecdysozoa</taxon>
        <taxon>Arthropoda</taxon>
        <taxon>Chelicerata</taxon>
        <taxon>Arachnida</taxon>
        <taxon>Araneae</taxon>
        <taxon>Araneomorphae</taxon>
        <taxon>Entelegynae</taxon>
        <taxon>Araneoidea</taxon>
        <taxon>Nephilidae</taxon>
        <taxon>Nephila</taxon>
    </lineage>
</organism>
<reference evidence="1" key="1">
    <citation type="submission" date="2020-08" db="EMBL/GenBank/DDBJ databases">
        <title>Multicomponent nature underlies the extraordinary mechanical properties of spider dragline silk.</title>
        <authorList>
            <person name="Kono N."/>
            <person name="Nakamura H."/>
            <person name="Mori M."/>
            <person name="Yoshida Y."/>
            <person name="Ohtoshi R."/>
            <person name="Malay A.D."/>
            <person name="Moran D.A.P."/>
            <person name="Tomita M."/>
            <person name="Numata K."/>
            <person name="Arakawa K."/>
        </authorList>
    </citation>
    <scope>NUCLEOTIDE SEQUENCE</scope>
</reference>
<dbReference type="Proteomes" id="UP000887013">
    <property type="component" value="Unassembled WGS sequence"/>
</dbReference>
<sequence length="95" mass="10708">MYKARGKKNDNLESDFQADNAADLINLTDISSKELGIKLGILSEINMMPVSACTGRIQKNKWTNHPITCESYLHKPRVITNFGKLDALCYYGHAY</sequence>
<protein>
    <submittedName>
        <fullName evidence="1">Uncharacterized protein</fullName>
    </submittedName>
</protein>
<dbReference type="EMBL" id="BMAW01086107">
    <property type="protein sequence ID" value="GFU46091.1"/>
    <property type="molecule type" value="Genomic_DNA"/>
</dbReference>
<dbReference type="AlphaFoldDB" id="A0A8X6QW17"/>
<comment type="caution">
    <text evidence="1">The sequence shown here is derived from an EMBL/GenBank/DDBJ whole genome shotgun (WGS) entry which is preliminary data.</text>
</comment>
<keyword evidence="2" id="KW-1185">Reference proteome</keyword>
<name>A0A8X6QW17_NEPPI</name>
<gene>
    <name evidence="1" type="ORF">NPIL_160361</name>
</gene>
<proteinExistence type="predicted"/>
<accession>A0A8X6QW17</accession>
<evidence type="ECO:0000313" key="1">
    <source>
        <dbReference type="EMBL" id="GFU46091.1"/>
    </source>
</evidence>
<evidence type="ECO:0000313" key="2">
    <source>
        <dbReference type="Proteomes" id="UP000887013"/>
    </source>
</evidence>